<name>A0ABR7FXE6_9FIRM</name>
<dbReference type="Proteomes" id="UP000628463">
    <property type="component" value="Unassembled WGS sequence"/>
</dbReference>
<protein>
    <submittedName>
        <fullName evidence="1">Uncharacterized protein</fullName>
    </submittedName>
</protein>
<gene>
    <name evidence="1" type="ORF">H8S01_02660</name>
</gene>
<evidence type="ECO:0000313" key="1">
    <source>
        <dbReference type="EMBL" id="MBC5679862.1"/>
    </source>
</evidence>
<reference evidence="1 2" key="1">
    <citation type="submission" date="2020-08" db="EMBL/GenBank/DDBJ databases">
        <title>Genome public.</title>
        <authorList>
            <person name="Liu C."/>
            <person name="Sun Q."/>
        </authorList>
    </citation>
    <scope>NUCLEOTIDE SEQUENCE [LARGE SCALE GENOMIC DNA]</scope>
    <source>
        <strain evidence="1 2">NSJ-43</strain>
    </source>
</reference>
<accession>A0ABR7FXE6</accession>
<keyword evidence="2" id="KW-1185">Reference proteome</keyword>
<organism evidence="1 2">
    <name type="scientific">Lachnospira hominis</name>
    <name type="common">ex Liu et al. 2021</name>
    <dbReference type="NCBI Taxonomy" id="2763051"/>
    <lineage>
        <taxon>Bacteria</taxon>
        <taxon>Bacillati</taxon>
        <taxon>Bacillota</taxon>
        <taxon>Clostridia</taxon>
        <taxon>Lachnospirales</taxon>
        <taxon>Lachnospiraceae</taxon>
        <taxon>Lachnospira</taxon>
    </lineage>
</organism>
<comment type="caution">
    <text evidence="1">The sequence shown here is derived from an EMBL/GenBank/DDBJ whole genome shotgun (WGS) entry which is preliminary data.</text>
</comment>
<dbReference type="EMBL" id="JACOPD010000002">
    <property type="protein sequence ID" value="MBC5679862.1"/>
    <property type="molecule type" value="Genomic_DNA"/>
</dbReference>
<dbReference type="RefSeq" id="WP_186836087.1">
    <property type="nucleotide sequence ID" value="NZ_JACOPD010000002.1"/>
</dbReference>
<sequence>MTNNEIFPDIDKNTEYQKLLARFKHSEETESDEFIISEVLKMYSELEWDEYDLKIRLLELLKDRHF</sequence>
<proteinExistence type="predicted"/>
<evidence type="ECO:0000313" key="2">
    <source>
        <dbReference type="Proteomes" id="UP000628463"/>
    </source>
</evidence>